<reference evidence="3" key="1">
    <citation type="journal article" date="2019" name="Int. J. Syst. Evol. Microbiol.">
        <title>The Global Catalogue of Microorganisms (GCM) 10K type strain sequencing project: providing services to taxonomists for standard genome sequencing and annotation.</title>
        <authorList>
            <consortium name="The Broad Institute Genomics Platform"/>
            <consortium name="The Broad Institute Genome Sequencing Center for Infectious Disease"/>
            <person name="Wu L."/>
            <person name="Ma J."/>
        </authorList>
    </citation>
    <scope>NUCLEOTIDE SEQUENCE [LARGE SCALE GENOMIC DNA]</scope>
    <source>
        <strain evidence="3">JCM 32148</strain>
    </source>
</reference>
<keyword evidence="3" id="KW-1185">Reference proteome</keyword>
<protein>
    <submittedName>
        <fullName evidence="2">DUF6194 family protein</fullName>
    </submittedName>
</protein>
<evidence type="ECO:0000313" key="3">
    <source>
        <dbReference type="Proteomes" id="UP001597053"/>
    </source>
</evidence>
<name>A0ABW3A785_9ACTN</name>
<dbReference type="EMBL" id="JBHTHM010001600">
    <property type="protein sequence ID" value="MFD0786836.1"/>
    <property type="molecule type" value="Genomic_DNA"/>
</dbReference>
<gene>
    <name evidence="2" type="ORF">ACFQZ8_23305</name>
</gene>
<comment type="caution">
    <text evidence="2">The sequence shown here is derived from an EMBL/GenBank/DDBJ whole genome shotgun (WGS) entry which is preliminary data.</text>
</comment>
<dbReference type="Proteomes" id="UP001597053">
    <property type="component" value="Unassembled WGS sequence"/>
</dbReference>
<proteinExistence type="predicted"/>
<sequence length="165" mass="18506">MTVETPTVGSGPTADEITKRILALPGVELLVATEESGAPEAAWGWRFFYVGPDRRRPFATIGERDMAGFDEDSRLDRPGVFRLNLDLGRREFERLFGYPPAESDERRATIDPSVLDEVLPHPVYGTAAWACVLNPGPRSLAEVERLIAYAHERAAERDRRTRRTP</sequence>
<accession>A0ABW3A785</accession>
<dbReference type="Pfam" id="PF19694">
    <property type="entry name" value="DUF6194"/>
    <property type="match status" value="1"/>
</dbReference>
<evidence type="ECO:0000313" key="2">
    <source>
        <dbReference type="EMBL" id="MFD0786836.1"/>
    </source>
</evidence>
<evidence type="ECO:0000259" key="1">
    <source>
        <dbReference type="Pfam" id="PF19694"/>
    </source>
</evidence>
<organism evidence="2 3">
    <name type="scientific">Micromonospora azadirachtae</name>
    <dbReference type="NCBI Taxonomy" id="1970735"/>
    <lineage>
        <taxon>Bacteria</taxon>
        <taxon>Bacillati</taxon>
        <taxon>Actinomycetota</taxon>
        <taxon>Actinomycetes</taxon>
        <taxon>Micromonosporales</taxon>
        <taxon>Micromonosporaceae</taxon>
        <taxon>Micromonospora</taxon>
    </lineage>
</organism>
<dbReference type="InterPro" id="IPR045676">
    <property type="entry name" value="DUF6194"/>
</dbReference>
<feature type="domain" description="DUF6194" evidence="1">
    <location>
        <begin position="13"/>
        <end position="162"/>
    </location>
</feature>